<accession>A0A1Q3CYJ4</accession>
<dbReference type="EMBL" id="BDDD01003523">
    <property type="protein sequence ID" value="GAV85284.1"/>
    <property type="molecule type" value="Genomic_DNA"/>
</dbReference>
<feature type="region of interest" description="Disordered" evidence="1">
    <location>
        <begin position="128"/>
        <end position="156"/>
    </location>
</feature>
<evidence type="ECO:0000313" key="2">
    <source>
        <dbReference type="EMBL" id="GAV85284.1"/>
    </source>
</evidence>
<dbReference type="STRING" id="3775.A0A1Q3CYJ4"/>
<dbReference type="AlphaFoldDB" id="A0A1Q3CYJ4"/>
<name>A0A1Q3CYJ4_CEPFO</name>
<proteinExistence type="predicted"/>
<sequence length="182" mass="20239">MIGFLVKCIESEVEATVNLFKEFHVISATPKTIGYFFKSRSRVKKLLLNPTQSIKSWRRKYFLIKDFEGFIPSPWCTSLDVKSLNRKSRLSSAEKIGLSKLLALEPEDVNSTITEDRLVQAGLSVVLGRGSSSDGSEEEESKGEGEQNSPLPPVSEQTCIKSLSSLSFLLMLLLPTSAFFDL</sequence>
<dbReference type="InParanoid" id="A0A1Q3CYJ4"/>
<gene>
    <name evidence="2" type="ORF">CFOL_v3_28722</name>
</gene>
<evidence type="ECO:0000256" key="1">
    <source>
        <dbReference type="SAM" id="MobiDB-lite"/>
    </source>
</evidence>
<evidence type="ECO:0000313" key="3">
    <source>
        <dbReference type="Proteomes" id="UP000187406"/>
    </source>
</evidence>
<protein>
    <submittedName>
        <fullName evidence="2">Uncharacterized protein</fullName>
    </submittedName>
</protein>
<comment type="caution">
    <text evidence="2">The sequence shown here is derived from an EMBL/GenBank/DDBJ whole genome shotgun (WGS) entry which is preliminary data.</text>
</comment>
<keyword evidence="3" id="KW-1185">Reference proteome</keyword>
<organism evidence="2 3">
    <name type="scientific">Cephalotus follicularis</name>
    <name type="common">Albany pitcher plant</name>
    <dbReference type="NCBI Taxonomy" id="3775"/>
    <lineage>
        <taxon>Eukaryota</taxon>
        <taxon>Viridiplantae</taxon>
        <taxon>Streptophyta</taxon>
        <taxon>Embryophyta</taxon>
        <taxon>Tracheophyta</taxon>
        <taxon>Spermatophyta</taxon>
        <taxon>Magnoliopsida</taxon>
        <taxon>eudicotyledons</taxon>
        <taxon>Gunneridae</taxon>
        <taxon>Pentapetalae</taxon>
        <taxon>rosids</taxon>
        <taxon>fabids</taxon>
        <taxon>Oxalidales</taxon>
        <taxon>Cephalotaceae</taxon>
        <taxon>Cephalotus</taxon>
    </lineage>
</organism>
<dbReference type="Proteomes" id="UP000187406">
    <property type="component" value="Unassembled WGS sequence"/>
</dbReference>
<reference evidence="3" key="1">
    <citation type="submission" date="2016-04" db="EMBL/GenBank/DDBJ databases">
        <title>Cephalotus genome sequencing.</title>
        <authorList>
            <person name="Fukushima K."/>
            <person name="Hasebe M."/>
            <person name="Fang X."/>
        </authorList>
    </citation>
    <scope>NUCLEOTIDE SEQUENCE [LARGE SCALE GENOMIC DNA]</scope>
    <source>
        <strain evidence="3">cv. St1</strain>
    </source>
</reference>
<dbReference type="OrthoDB" id="1321796at2759"/>